<protein>
    <submittedName>
        <fullName evidence="5">OmpA family protein</fullName>
    </submittedName>
</protein>
<comment type="subcellular location">
    <subcellularLocation>
        <location evidence="1">Membrane</location>
    </subcellularLocation>
</comment>
<dbReference type="InterPro" id="IPR036737">
    <property type="entry name" value="OmpA-like_sf"/>
</dbReference>
<reference evidence="5 6" key="1">
    <citation type="journal article" date="2023" name="ISME J.">
        <title>Cultivation and genomic characterization of novel and ubiquitous marine nitrite-oxidizing bacteria from the Nitrospirales.</title>
        <authorList>
            <person name="Mueller A.J."/>
            <person name="Daebeler A."/>
            <person name="Herbold C.W."/>
            <person name="Kirkegaard R.H."/>
            <person name="Daims H."/>
        </authorList>
    </citation>
    <scope>NUCLEOTIDE SEQUENCE [LARGE SCALE GENOMIC DNA]</scope>
    <source>
        <strain evidence="5 6">EB</strain>
    </source>
</reference>
<feature type="domain" description="OmpA-like" evidence="4">
    <location>
        <begin position="77"/>
        <end position="194"/>
    </location>
</feature>
<dbReference type="PRINTS" id="PR01021">
    <property type="entry name" value="OMPADOMAIN"/>
</dbReference>
<dbReference type="Proteomes" id="UP001250932">
    <property type="component" value="Unassembled WGS sequence"/>
</dbReference>
<evidence type="ECO:0000256" key="2">
    <source>
        <dbReference type="ARBA" id="ARBA00023136"/>
    </source>
</evidence>
<comment type="caution">
    <text evidence="5">The sequence shown here is derived from an EMBL/GenBank/DDBJ whole genome shotgun (WGS) entry which is preliminary data.</text>
</comment>
<dbReference type="RefSeq" id="WP_313833504.1">
    <property type="nucleotide sequence ID" value="NZ_JAQOUE010000001.1"/>
</dbReference>
<keyword evidence="2 3" id="KW-0472">Membrane</keyword>
<dbReference type="Gene3D" id="3.30.1330.60">
    <property type="entry name" value="OmpA-like domain"/>
    <property type="match status" value="1"/>
</dbReference>
<gene>
    <name evidence="5" type="ORF">PPG34_11730</name>
</gene>
<dbReference type="InterPro" id="IPR006665">
    <property type="entry name" value="OmpA-like"/>
</dbReference>
<evidence type="ECO:0000313" key="5">
    <source>
        <dbReference type="EMBL" id="MDT7043026.1"/>
    </source>
</evidence>
<accession>A0ABU3K9G3</accession>
<evidence type="ECO:0000256" key="1">
    <source>
        <dbReference type="ARBA" id="ARBA00004370"/>
    </source>
</evidence>
<dbReference type="InterPro" id="IPR006664">
    <property type="entry name" value="OMP_bac"/>
</dbReference>
<organism evidence="5 6">
    <name type="scientific">Candidatus Nitronereus thalassa</name>
    <dbReference type="NCBI Taxonomy" id="3020898"/>
    <lineage>
        <taxon>Bacteria</taxon>
        <taxon>Pseudomonadati</taxon>
        <taxon>Nitrospirota</taxon>
        <taxon>Nitrospiria</taxon>
        <taxon>Nitrospirales</taxon>
        <taxon>Nitrospiraceae</taxon>
        <taxon>Candidatus Nitronereus</taxon>
    </lineage>
</organism>
<dbReference type="CDD" id="cd07185">
    <property type="entry name" value="OmpA_C-like"/>
    <property type="match status" value="1"/>
</dbReference>
<dbReference type="Pfam" id="PF00691">
    <property type="entry name" value="OmpA"/>
    <property type="match status" value="1"/>
</dbReference>
<sequence length="236" mass="26172">MVSVCLTLPASGFSQAFLNPEHLSEINGLAHVDPGETGTIETAHTQVAMEHIELPAMADPFANRDALVLVRLKTPAARADRSPVLAEIYFDAKRYFLKREAAQIIVESAKLLAHDHTRKLQIEAICDKRGTTAYSVALGIHRADSVTRYLQNLGVPSSQISTISFGSHQPRCYGRASDCWQDMLRIDHAFQLLAMNRPQSGCLARLRLTPGINEQVTSEHATHQPFLQRIHLAESR</sequence>
<name>A0ABU3K9G3_9BACT</name>
<evidence type="ECO:0000313" key="6">
    <source>
        <dbReference type="Proteomes" id="UP001250932"/>
    </source>
</evidence>
<proteinExistence type="predicted"/>
<dbReference type="SUPFAM" id="SSF103088">
    <property type="entry name" value="OmpA-like"/>
    <property type="match status" value="1"/>
</dbReference>
<evidence type="ECO:0000256" key="3">
    <source>
        <dbReference type="PROSITE-ProRule" id="PRU00473"/>
    </source>
</evidence>
<keyword evidence="6" id="KW-1185">Reference proteome</keyword>
<dbReference type="PROSITE" id="PS51123">
    <property type="entry name" value="OMPA_2"/>
    <property type="match status" value="1"/>
</dbReference>
<evidence type="ECO:0000259" key="4">
    <source>
        <dbReference type="PROSITE" id="PS51123"/>
    </source>
</evidence>
<dbReference type="EMBL" id="JAQOUE010000001">
    <property type="protein sequence ID" value="MDT7043026.1"/>
    <property type="molecule type" value="Genomic_DNA"/>
</dbReference>